<keyword evidence="3" id="KW-1185">Reference proteome</keyword>
<sequence length="192" mass="22379">MSASAPYPEFWVRKMRSIFVMFDHDLDGVVKKEDMVDFCESRAKWLLKQEQMHAYMDLVKHAWDYFWAGPEKKENVTLKDYIYNQARTFREPTVQEEGEKWFHVYFDKIADKNGDGIVTRKEYEEFLGLFGVHPLSVPPSFEALDTDGDGHISKEEFVNAAVGFFCCTADTPAKLFWGPFLAEISLSYRNCK</sequence>
<dbReference type="SUPFAM" id="SSF47473">
    <property type="entry name" value="EF-hand"/>
    <property type="match status" value="1"/>
</dbReference>
<dbReference type="InParanoid" id="A0A1S3JI52"/>
<dbReference type="STRING" id="7574.A0A1S3JI52"/>
<dbReference type="GeneID" id="106173450"/>
<organism evidence="3 4">
    <name type="scientific">Lingula anatina</name>
    <name type="common">Brachiopod</name>
    <name type="synonym">Lingula unguis</name>
    <dbReference type="NCBI Taxonomy" id="7574"/>
    <lineage>
        <taxon>Eukaryota</taxon>
        <taxon>Metazoa</taxon>
        <taxon>Spiralia</taxon>
        <taxon>Lophotrochozoa</taxon>
        <taxon>Brachiopoda</taxon>
        <taxon>Linguliformea</taxon>
        <taxon>Lingulata</taxon>
        <taxon>Lingulida</taxon>
        <taxon>Linguloidea</taxon>
        <taxon>Lingulidae</taxon>
        <taxon>Lingula</taxon>
    </lineage>
</organism>
<dbReference type="AlphaFoldDB" id="A0A1S3JI52"/>
<feature type="domain" description="EF-hand" evidence="2">
    <location>
        <begin position="108"/>
        <end position="133"/>
    </location>
</feature>
<protein>
    <submittedName>
        <fullName evidence="4">Sarcoplasmic calcium-binding protein-like</fullName>
    </submittedName>
</protein>
<dbReference type="SMART" id="SM00054">
    <property type="entry name" value="EFh"/>
    <property type="match status" value="3"/>
</dbReference>
<dbReference type="GO" id="GO:0005509">
    <property type="term" value="F:calcium ion binding"/>
    <property type="evidence" value="ECO:0007669"/>
    <property type="project" value="InterPro"/>
</dbReference>
<dbReference type="KEGG" id="lak:106173450"/>
<evidence type="ECO:0000313" key="3">
    <source>
        <dbReference type="Proteomes" id="UP000085678"/>
    </source>
</evidence>
<dbReference type="Proteomes" id="UP000085678">
    <property type="component" value="Unplaced"/>
</dbReference>
<dbReference type="InterPro" id="IPR018247">
    <property type="entry name" value="EF_Hand_1_Ca_BS"/>
</dbReference>
<dbReference type="RefSeq" id="XP_013410043.1">
    <property type="nucleotide sequence ID" value="XM_013554589.1"/>
</dbReference>
<gene>
    <name evidence="4" type="primary">LOC106173450</name>
</gene>
<dbReference type="OrthoDB" id="6229588at2759"/>
<dbReference type="Gene3D" id="1.10.238.10">
    <property type="entry name" value="EF-hand"/>
    <property type="match status" value="1"/>
</dbReference>
<dbReference type="InterPro" id="IPR002048">
    <property type="entry name" value="EF_hand_dom"/>
</dbReference>
<dbReference type="PROSITE" id="PS00018">
    <property type="entry name" value="EF_HAND_1"/>
    <property type="match status" value="2"/>
</dbReference>
<dbReference type="PROSITE" id="PS50222">
    <property type="entry name" value="EF_HAND_2"/>
    <property type="match status" value="2"/>
</dbReference>
<evidence type="ECO:0000259" key="2">
    <source>
        <dbReference type="PROSITE" id="PS50222"/>
    </source>
</evidence>
<name>A0A1S3JI52_LINAN</name>
<evidence type="ECO:0000256" key="1">
    <source>
        <dbReference type="ARBA" id="ARBA00022837"/>
    </source>
</evidence>
<dbReference type="InterPro" id="IPR011992">
    <property type="entry name" value="EF-hand-dom_pair"/>
</dbReference>
<accession>A0A1S3JI52</accession>
<evidence type="ECO:0000313" key="4">
    <source>
        <dbReference type="RefSeq" id="XP_013410043.1"/>
    </source>
</evidence>
<reference evidence="4" key="1">
    <citation type="submission" date="2025-08" db="UniProtKB">
        <authorList>
            <consortium name="RefSeq"/>
        </authorList>
    </citation>
    <scope>IDENTIFICATION</scope>
    <source>
        <tissue evidence="4">Gonads</tissue>
    </source>
</reference>
<keyword evidence="1" id="KW-0106">Calcium</keyword>
<dbReference type="Pfam" id="PF13202">
    <property type="entry name" value="EF-hand_5"/>
    <property type="match status" value="2"/>
</dbReference>
<feature type="domain" description="EF-hand" evidence="2">
    <location>
        <begin position="141"/>
        <end position="167"/>
    </location>
</feature>
<proteinExistence type="predicted"/>